<evidence type="ECO:0000256" key="1">
    <source>
        <dbReference type="SAM" id="MobiDB-lite"/>
    </source>
</evidence>
<protein>
    <submittedName>
        <fullName evidence="2">Uncharacterized protein</fullName>
    </submittedName>
</protein>
<reference evidence="2 3" key="1">
    <citation type="submission" date="2021-03" db="EMBL/GenBank/DDBJ databases">
        <authorList>
            <person name="Kanchanasin P."/>
            <person name="Saeng-In P."/>
            <person name="Phongsopitanun W."/>
            <person name="Yuki M."/>
            <person name="Kudo T."/>
            <person name="Ohkuma M."/>
            <person name="Tanasupawat S."/>
        </authorList>
    </citation>
    <scope>NUCLEOTIDE SEQUENCE [LARGE SCALE GENOMIC DNA]</scope>
    <source>
        <strain evidence="2 3">L46</strain>
    </source>
</reference>
<comment type="caution">
    <text evidence="2">The sequence shown here is derived from an EMBL/GenBank/DDBJ whole genome shotgun (WGS) entry which is preliminary data.</text>
</comment>
<gene>
    <name evidence="2" type="ORF">J4557_36740</name>
</gene>
<feature type="compositionally biased region" description="Basic and acidic residues" evidence="1">
    <location>
        <begin position="30"/>
        <end position="42"/>
    </location>
</feature>
<dbReference type="Proteomes" id="UP000666915">
    <property type="component" value="Unassembled WGS sequence"/>
</dbReference>
<feature type="region of interest" description="Disordered" evidence="1">
    <location>
        <begin position="16"/>
        <end position="64"/>
    </location>
</feature>
<dbReference type="Pfam" id="PF20329">
    <property type="entry name" value="DUF6624"/>
    <property type="match status" value="1"/>
</dbReference>
<dbReference type="EMBL" id="JAGEOK010000030">
    <property type="protein sequence ID" value="MBO2443090.1"/>
    <property type="molecule type" value="Genomic_DNA"/>
</dbReference>
<sequence length="64" mass="7292">MEDRVRVNAGRAQRYGTRYGMTSSGFGSRPIEDPDGLHDRRAQVGLPPVAEDEAEMRRRFDEEP</sequence>
<keyword evidence="3" id="KW-1185">Reference proteome</keyword>
<evidence type="ECO:0000313" key="2">
    <source>
        <dbReference type="EMBL" id="MBO2443090.1"/>
    </source>
</evidence>
<dbReference type="InterPro" id="IPR046732">
    <property type="entry name" value="DUF6624"/>
</dbReference>
<proteinExistence type="predicted"/>
<name>A0ABS3RAH6_9ACTN</name>
<accession>A0ABS3RAH6</accession>
<feature type="compositionally biased region" description="Basic and acidic residues" evidence="1">
    <location>
        <begin position="55"/>
        <end position="64"/>
    </location>
</feature>
<organism evidence="2 3">
    <name type="scientific">Actinomadura nitritigenes</name>
    <dbReference type="NCBI Taxonomy" id="134602"/>
    <lineage>
        <taxon>Bacteria</taxon>
        <taxon>Bacillati</taxon>
        <taxon>Actinomycetota</taxon>
        <taxon>Actinomycetes</taxon>
        <taxon>Streptosporangiales</taxon>
        <taxon>Thermomonosporaceae</taxon>
        <taxon>Actinomadura</taxon>
    </lineage>
</organism>
<evidence type="ECO:0000313" key="3">
    <source>
        <dbReference type="Proteomes" id="UP000666915"/>
    </source>
</evidence>